<accession>A0A561ELT5</accession>
<evidence type="ECO:0000313" key="3">
    <source>
        <dbReference type="Proteomes" id="UP000318416"/>
    </source>
</evidence>
<comment type="caution">
    <text evidence="2">The sequence shown here is derived from an EMBL/GenBank/DDBJ whole genome shotgun (WGS) entry which is preliminary data.</text>
</comment>
<organism evidence="2 3">
    <name type="scientific">Kitasatospora atroaurantiaca</name>
    <dbReference type="NCBI Taxonomy" id="285545"/>
    <lineage>
        <taxon>Bacteria</taxon>
        <taxon>Bacillati</taxon>
        <taxon>Actinomycetota</taxon>
        <taxon>Actinomycetes</taxon>
        <taxon>Kitasatosporales</taxon>
        <taxon>Streptomycetaceae</taxon>
        <taxon>Kitasatospora</taxon>
    </lineage>
</organism>
<feature type="region of interest" description="Disordered" evidence="1">
    <location>
        <begin position="77"/>
        <end position="113"/>
    </location>
</feature>
<dbReference type="Proteomes" id="UP000318416">
    <property type="component" value="Unassembled WGS sequence"/>
</dbReference>
<gene>
    <name evidence="2" type="ORF">FB465_1564</name>
</gene>
<name>A0A561ELT5_9ACTN</name>
<evidence type="ECO:0000313" key="2">
    <source>
        <dbReference type="EMBL" id="TWE16581.1"/>
    </source>
</evidence>
<dbReference type="OrthoDB" id="3871167at2"/>
<proteinExistence type="predicted"/>
<dbReference type="AlphaFoldDB" id="A0A561ELT5"/>
<evidence type="ECO:0000256" key="1">
    <source>
        <dbReference type="SAM" id="MobiDB-lite"/>
    </source>
</evidence>
<protein>
    <submittedName>
        <fullName evidence="2">Uncharacterized protein</fullName>
    </submittedName>
</protein>
<reference evidence="2 3" key="1">
    <citation type="submission" date="2019-06" db="EMBL/GenBank/DDBJ databases">
        <title>Sequencing the genomes of 1000 actinobacteria strains.</title>
        <authorList>
            <person name="Klenk H.-P."/>
        </authorList>
    </citation>
    <scope>NUCLEOTIDE SEQUENCE [LARGE SCALE GENOMIC DNA]</scope>
    <source>
        <strain evidence="2 3">DSM 41649</strain>
    </source>
</reference>
<sequence length="113" mass="12928">MAAEREIEDDELLEVADNPEQARQLHKALRTIADNPSVGKPLQEMAKDVLSGRVGMREVVQSDRYLGIIGDRLGQMREAAENMSPKQREQSEARAEKLIEERERESEGREKRK</sequence>
<keyword evidence="3" id="KW-1185">Reference proteome</keyword>
<dbReference type="RefSeq" id="WP_145788823.1">
    <property type="nucleotide sequence ID" value="NZ_BAAABR010000002.1"/>
</dbReference>
<dbReference type="EMBL" id="VIVR01000001">
    <property type="protein sequence ID" value="TWE16581.1"/>
    <property type="molecule type" value="Genomic_DNA"/>
</dbReference>